<dbReference type="PANTHER" id="PTHR43792">
    <property type="entry name" value="GNAT FAMILY, PUTATIVE (AFU_ORTHOLOGUE AFUA_3G00765)-RELATED-RELATED"/>
    <property type="match status" value="1"/>
</dbReference>
<evidence type="ECO:0000256" key="3">
    <source>
        <dbReference type="ARBA" id="ARBA00038502"/>
    </source>
</evidence>
<evidence type="ECO:0000259" key="4">
    <source>
        <dbReference type="PROSITE" id="PS51186"/>
    </source>
</evidence>
<organism evidence="5 6">
    <name type="scientific">Couchioplanes caeruleus subsp. caeruleus</name>
    <dbReference type="NCBI Taxonomy" id="56427"/>
    <lineage>
        <taxon>Bacteria</taxon>
        <taxon>Bacillati</taxon>
        <taxon>Actinomycetota</taxon>
        <taxon>Actinomycetes</taxon>
        <taxon>Micromonosporales</taxon>
        <taxon>Micromonosporaceae</taxon>
        <taxon>Couchioplanes</taxon>
    </lineage>
</organism>
<evidence type="ECO:0000313" key="5">
    <source>
        <dbReference type="EMBL" id="OJF12341.1"/>
    </source>
</evidence>
<dbReference type="Gene3D" id="3.40.630.30">
    <property type="match status" value="1"/>
</dbReference>
<reference evidence="5 6" key="1">
    <citation type="submission" date="2016-09" db="EMBL/GenBank/DDBJ databases">
        <title>Couchioplanes caeruleus draft genome sequence.</title>
        <authorList>
            <person name="Sheehan J."/>
            <person name="Caffrey P."/>
        </authorList>
    </citation>
    <scope>NUCLEOTIDE SEQUENCE [LARGE SCALE GENOMIC DNA]</scope>
    <source>
        <strain evidence="5 6">DSM 43634</strain>
    </source>
</reference>
<dbReference type="GO" id="GO:0005737">
    <property type="term" value="C:cytoplasm"/>
    <property type="evidence" value="ECO:0007669"/>
    <property type="project" value="TreeGrafter"/>
</dbReference>
<dbReference type="AlphaFoldDB" id="A0A1K0FHN6"/>
<dbReference type="InterPro" id="IPR016181">
    <property type="entry name" value="Acyl_CoA_acyltransferase"/>
</dbReference>
<dbReference type="EMBL" id="MEIA01000224">
    <property type="protein sequence ID" value="OJF12341.1"/>
    <property type="molecule type" value="Genomic_DNA"/>
</dbReference>
<dbReference type="InterPro" id="IPR051531">
    <property type="entry name" value="N-acetyltransferase"/>
</dbReference>
<evidence type="ECO:0000256" key="2">
    <source>
        <dbReference type="ARBA" id="ARBA00023315"/>
    </source>
</evidence>
<feature type="domain" description="N-acetyltransferase" evidence="4">
    <location>
        <begin position="16"/>
        <end position="172"/>
    </location>
</feature>
<keyword evidence="6" id="KW-1185">Reference proteome</keyword>
<dbReference type="Proteomes" id="UP000182486">
    <property type="component" value="Unassembled WGS sequence"/>
</dbReference>
<gene>
    <name evidence="5" type="ORF">BG844_21235</name>
</gene>
<dbReference type="PANTHER" id="PTHR43792:SF8">
    <property type="entry name" value="[RIBOSOMAL PROTEIN US5]-ALANINE N-ACETYLTRANSFERASE"/>
    <property type="match status" value="1"/>
</dbReference>
<accession>A0A1K0FHN6</accession>
<sequence length="174" mass="19579">MTCTRLATLDDAPVLANLLRANREFLAPWEPLREDDYFTVEGQRAELQAALDRYEQGTGLPHLILDDSAGVIGRITLNGIVRGCFQSCSMGYWVSAAANGRGHASAAVRELVRLAFRELRLHRVQAETLLHNVRSRRVLERNGFLRFGTAPAYLKIAGQWQDHAMYQVVNTETR</sequence>
<dbReference type="RefSeq" id="WP_071807089.1">
    <property type="nucleotide sequence ID" value="NZ_MEIA01000224.1"/>
</dbReference>
<dbReference type="GO" id="GO:0008999">
    <property type="term" value="F:protein-N-terminal-alanine acetyltransferase activity"/>
    <property type="evidence" value="ECO:0007669"/>
    <property type="project" value="TreeGrafter"/>
</dbReference>
<dbReference type="InterPro" id="IPR000182">
    <property type="entry name" value="GNAT_dom"/>
</dbReference>
<evidence type="ECO:0000313" key="6">
    <source>
        <dbReference type="Proteomes" id="UP000182486"/>
    </source>
</evidence>
<comment type="similarity">
    <text evidence="3">Belongs to the acetyltransferase family. RimJ subfamily.</text>
</comment>
<protein>
    <submittedName>
        <fullName evidence="5">GNAT family N-acetyltransferase</fullName>
    </submittedName>
</protein>
<dbReference type="PROSITE" id="PS51186">
    <property type="entry name" value="GNAT"/>
    <property type="match status" value="1"/>
</dbReference>
<comment type="caution">
    <text evidence="5">The sequence shown here is derived from an EMBL/GenBank/DDBJ whole genome shotgun (WGS) entry which is preliminary data.</text>
</comment>
<dbReference type="Pfam" id="PF13302">
    <property type="entry name" value="Acetyltransf_3"/>
    <property type="match status" value="1"/>
</dbReference>
<proteinExistence type="inferred from homology"/>
<name>A0A1K0FHN6_9ACTN</name>
<keyword evidence="1 5" id="KW-0808">Transferase</keyword>
<keyword evidence="2" id="KW-0012">Acyltransferase</keyword>
<evidence type="ECO:0000256" key="1">
    <source>
        <dbReference type="ARBA" id="ARBA00022679"/>
    </source>
</evidence>
<dbReference type="SUPFAM" id="SSF55729">
    <property type="entry name" value="Acyl-CoA N-acyltransferases (Nat)"/>
    <property type="match status" value="1"/>
</dbReference>